<comment type="caution">
    <text evidence="4">Lacks conserved residue(s) required for the propagation of feature annotation.</text>
</comment>
<dbReference type="GO" id="GO:0019441">
    <property type="term" value="P:L-tryptophan catabolic process to kynurenine"/>
    <property type="evidence" value="ECO:0007669"/>
    <property type="project" value="TreeGrafter"/>
</dbReference>
<dbReference type="NCBIfam" id="TIGR01814">
    <property type="entry name" value="kynureninase"/>
    <property type="match status" value="1"/>
</dbReference>
<comment type="function">
    <text evidence="4 5">Catalyzes the cleavage of L-kynurenine (L-Kyn) and L-3-hydroxykynurenine (L-3OHKyn) into anthranilic acid (AA) and 3-hydroxyanthranilic acid (3-OHAA), respectively.</text>
</comment>
<dbReference type="InterPro" id="IPR015422">
    <property type="entry name" value="PyrdxlP-dep_Trfase_small"/>
</dbReference>
<comment type="similarity">
    <text evidence="4 5">Belongs to the kynureninase family.</text>
</comment>
<dbReference type="FunFam" id="3.40.640.10:FF:000031">
    <property type="entry name" value="Kynureninase"/>
    <property type="match status" value="1"/>
</dbReference>
<evidence type="ECO:0000256" key="3">
    <source>
        <dbReference type="ARBA" id="ARBA00022898"/>
    </source>
</evidence>
<keyword evidence="4 5" id="KW-0963">Cytoplasm</keyword>
<comment type="catalytic activity">
    <reaction evidence="4 5">
        <text>L-kynurenine + H2O = anthranilate + L-alanine + H(+)</text>
        <dbReference type="Rhea" id="RHEA:16813"/>
        <dbReference type="ChEBI" id="CHEBI:15377"/>
        <dbReference type="ChEBI" id="CHEBI:15378"/>
        <dbReference type="ChEBI" id="CHEBI:16567"/>
        <dbReference type="ChEBI" id="CHEBI:57959"/>
        <dbReference type="ChEBI" id="CHEBI:57972"/>
        <dbReference type="EC" id="3.7.1.3"/>
    </reaction>
</comment>
<dbReference type="GO" id="GO:0005737">
    <property type="term" value="C:cytoplasm"/>
    <property type="evidence" value="ECO:0007669"/>
    <property type="project" value="UniProtKB-SubCell"/>
</dbReference>
<dbReference type="Gene3D" id="3.90.1150.10">
    <property type="entry name" value="Aspartate Aminotransferase, domain 1"/>
    <property type="match status" value="1"/>
</dbReference>
<organism evidence="6 7">
    <name type="scientific">Gonapodya prolifera (strain JEL478)</name>
    <name type="common">Monoblepharis prolifera</name>
    <dbReference type="NCBI Taxonomy" id="1344416"/>
    <lineage>
        <taxon>Eukaryota</taxon>
        <taxon>Fungi</taxon>
        <taxon>Fungi incertae sedis</taxon>
        <taxon>Chytridiomycota</taxon>
        <taxon>Chytridiomycota incertae sedis</taxon>
        <taxon>Monoblepharidomycetes</taxon>
        <taxon>Monoblepharidales</taxon>
        <taxon>Gonapodyaceae</taxon>
        <taxon>Gonapodya</taxon>
    </lineage>
</organism>
<feature type="binding site" evidence="4">
    <location>
        <position position="251"/>
    </location>
    <ligand>
        <name>pyridoxal 5'-phosphate</name>
        <dbReference type="ChEBI" id="CHEBI:597326"/>
    </ligand>
</feature>
<dbReference type="HAMAP" id="MF_01970">
    <property type="entry name" value="Kynureninase"/>
    <property type="match status" value="1"/>
</dbReference>
<feature type="binding site" evidence="4">
    <location>
        <position position="135"/>
    </location>
    <ligand>
        <name>pyridoxal 5'-phosphate</name>
        <dbReference type="ChEBI" id="CHEBI:597326"/>
    </ligand>
</feature>
<evidence type="ECO:0000256" key="4">
    <source>
        <dbReference type="HAMAP-Rule" id="MF_03017"/>
    </source>
</evidence>
<feature type="modified residue" description="N6-(pyridoxal phosphate)lysine" evidence="4">
    <location>
        <position position="274"/>
    </location>
</feature>
<accession>A0A139A5M8</accession>
<keyword evidence="3 4" id="KW-0663">Pyridoxal phosphate</keyword>
<feature type="binding site" evidence="4">
    <location>
        <position position="273"/>
    </location>
    <ligand>
        <name>pyridoxal 5'-phosphate</name>
        <dbReference type="ChEBI" id="CHEBI:597326"/>
    </ligand>
</feature>
<feature type="binding site" evidence="4">
    <location>
        <begin position="163"/>
        <end position="166"/>
    </location>
    <ligand>
        <name>pyridoxal 5'-phosphate</name>
        <dbReference type="ChEBI" id="CHEBI:597326"/>
    </ligand>
</feature>
<dbReference type="Pfam" id="PF22580">
    <property type="entry name" value="KYNU_C"/>
    <property type="match status" value="1"/>
</dbReference>
<dbReference type="OMA" id="SHVAYRS"/>
<dbReference type="UniPathway" id="UPA00334">
    <property type="reaction ID" value="UER00455"/>
</dbReference>
<dbReference type="GO" id="GO:0043420">
    <property type="term" value="P:anthranilate metabolic process"/>
    <property type="evidence" value="ECO:0007669"/>
    <property type="project" value="UniProtKB-UniRule"/>
</dbReference>
<name>A0A139A5M8_GONPJ</name>
<comment type="catalytic activity">
    <reaction evidence="5">
        <text>3-hydroxy-L-kynurenine + H2O = 3-hydroxyanthranilate + L-alanine + H(+)</text>
        <dbReference type="Rhea" id="RHEA:25143"/>
        <dbReference type="ChEBI" id="CHEBI:15377"/>
        <dbReference type="ChEBI" id="CHEBI:15378"/>
        <dbReference type="ChEBI" id="CHEBI:36559"/>
        <dbReference type="ChEBI" id="CHEBI:57972"/>
        <dbReference type="ChEBI" id="CHEBI:58125"/>
        <dbReference type="EC" id="3.7.1.3"/>
    </reaction>
</comment>
<dbReference type="UniPathway" id="UPA00253">
    <property type="reaction ID" value="UER00329"/>
</dbReference>
<dbReference type="InterPro" id="IPR015421">
    <property type="entry name" value="PyrdxlP-dep_Trfase_major"/>
</dbReference>
<evidence type="ECO:0000256" key="5">
    <source>
        <dbReference type="PIRNR" id="PIRNR038800"/>
    </source>
</evidence>
<feature type="binding site" evidence="4">
    <location>
        <position position="332"/>
    </location>
    <ligand>
        <name>pyridoxal 5'-phosphate</name>
        <dbReference type="ChEBI" id="CHEBI:597326"/>
    </ligand>
</feature>
<dbReference type="GO" id="GO:0034354">
    <property type="term" value="P:'de novo' NAD+ biosynthetic process from L-tryptophan"/>
    <property type="evidence" value="ECO:0007669"/>
    <property type="project" value="UniProtKB-UniRule"/>
</dbReference>
<dbReference type="SUPFAM" id="SSF53383">
    <property type="entry name" value="PLP-dependent transferases"/>
    <property type="match status" value="1"/>
</dbReference>
<feature type="binding site" evidence="4">
    <location>
        <position position="136"/>
    </location>
    <ligand>
        <name>pyridoxal 5'-phosphate</name>
        <dbReference type="ChEBI" id="CHEBI:597326"/>
    </ligand>
</feature>
<dbReference type="PANTHER" id="PTHR14084">
    <property type="entry name" value="KYNURENINASE"/>
    <property type="match status" value="1"/>
</dbReference>
<dbReference type="GO" id="GO:0019805">
    <property type="term" value="P:quinolinate biosynthetic process"/>
    <property type="evidence" value="ECO:0007669"/>
    <property type="project" value="UniProtKB-UniRule"/>
</dbReference>
<feature type="binding site" evidence="4">
    <location>
        <position position="248"/>
    </location>
    <ligand>
        <name>pyridoxal 5'-phosphate</name>
        <dbReference type="ChEBI" id="CHEBI:597326"/>
    </ligand>
</feature>
<keyword evidence="2 4" id="KW-0378">Hydrolase</keyword>
<comment type="subunit">
    <text evidence="4 5">Homodimer.</text>
</comment>
<dbReference type="STRING" id="1344416.A0A139A5M8"/>
<dbReference type="GO" id="GO:0030429">
    <property type="term" value="F:kynureninase activity"/>
    <property type="evidence" value="ECO:0007669"/>
    <property type="project" value="UniProtKB-UniRule"/>
</dbReference>
<dbReference type="InterPro" id="IPR000653">
    <property type="entry name" value="DegT/StrS_aminotransferase"/>
</dbReference>
<evidence type="ECO:0000313" key="6">
    <source>
        <dbReference type="EMBL" id="KXS11948.1"/>
    </source>
</evidence>
<dbReference type="Gene3D" id="3.40.640.10">
    <property type="entry name" value="Type I PLP-dependent aspartate aminotransferase-like (Major domain)"/>
    <property type="match status" value="1"/>
</dbReference>
<evidence type="ECO:0000256" key="1">
    <source>
        <dbReference type="ARBA" id="ARBA00022642"/>
    </source>
</evidence>
<comment type="pathway">
    <text evidence="4 5">Cofactor biosynthesis; NAD(+) biosynthesis; quinolinate from L-kynurenine: step 2/3.</text>
</comment>
<dbReference type="GO" id="GO:0097268">
    <property type="term" value="C:cytoophidium"/>
    <property type="evidence" value="ECO:0007669"/>
    <property type="project" value="EnsemblFungi"/>
</dbReference>
<keyword evidence="1 4" id="KW-0662">Pyridine nucleotide biosynthesis</keyword>
<feature type="binding site" evidence="4">
    <location>
        <position position="304"/>
    </location>
    <ligand>
        <name>pyridoxal 5'-phosphate</name>
        <dbReference type="ChEBI" id="CHEBI:597326"/>
    </ligand>
</feature>
<dbReference type="EC" id="3.7.1.3" evidence="4 5"/>
<dbReference type="GO" id="GO:0030170">
    <property type="term" value="F:pyridoxal phosphate binding"/>
    <property type="evidence" value="ECO:0007669"/>
    <property type="project" value="UniProtKB-UniRule"/>
</dbReference>
<dbReference type="Pfam" id="PF01041">
    <property type="entry name" value="DegT_DnrJ_EryC1"/>
    <property type="match status" value="1"/>
</dbReference>
<evidence type="ECO:0000313" key="7">
    <source>
        <dbReference type="Proteomes" id="UP000070544"/>
    </source>
</evidence>
<reference evidence="6 7" key="1">
    <citation type="journal article" date="2015" name="Genome Biol. Evol.">
        <title>Phylogenomic analyses indicate that early fungi evolved digesting cell walls of algal ancestors of land plants.</title>
        <authorList>
            <person name="Chang Y."/>
            <person name="Wang S."/>
            <person name="Sekimoto S."/>
            <person name="Aerts A.L."/>
            <person name="Choi C."/>
            <person name="Clum A."/>
            <person name="LaButti K.M."/>
            <person name="Lindquist E.A."/>
            <person name="Yee Ngan C."/>
            <person name="Ohm R.A."/>
            <person name="Salamov A.A."/>
            <person name="Grigoriev I.V."/>
            <person name="Spatafora J.W."/>
            <person name="Berbee M.L."/>
        </authorList>
    </citation>
    <scope>NUCLEOTIDE SEQUENCE [LARGE SCALE GENOMIC DNA]</scope>
    <source>
        <strain evidence="6 7">JEL478</strain>
    </source>
</reference>
<dbReference type="PANTHER" id="PTHR14084:SF0">
    <property type="entry name" value="KYNURENINASE"/>
    <property type="match status" value="1"/>
</dbReference>
<proteinExistence type="inferred from homology"/>
<dbReference type="PIRSF" id="PIRSF038800">
    <property type="entry name" value="KYNU"/>
    <property type="match status" value="1"/>
</dbReference>
<dbReference type="InterPro" id="IPR015424">
    <property type="entry name" value="PyrdxlP-dep_Trfase"/>
</dbReference>
<dbReference type="OrthoDB" id="5978656at2759"/>
<comment type="subcellular location">
    <subcellularLocation>
        <location evidence="4 5">Cytoplasm</location>
    </subcellularLocation>
</comment>
<dbReference type="InterPro" id="IPR010111">
    <property type="entry name" value="Kynureninase"/>
</dbReference>
<gene>
    <name evidence="4" type="primary">BNA5</name>
    <name evidence="6" type="ORF">M427DRAFT_60089</name>
</gene>
<dbReference type="AlphaFoldDB" id="A0A139A5M8"/>
<sequence>MSRASPIDVITAMARKENITLHDVKLAKLLDEADPIVTLRKEFDIPLIKDVANAKSDEGEQESIYLCGNSLGLLPKGTKTLISQELDSWSRRGVHGHFDHPYGRPWVTVDEEVVAKSCAIVGAAKASEIAIMGSLTSNLHLMMVAFYKPSATRYKILLEEKAFPSDHFAVESQIKFHGLDPTDAMVLVKPQPGSHTISTEDILRTIEEQGDEIALVLWPGVHYYTGQLFNMEAITAAAHAKGCFVGFDLAHAVGNAVLSLHNWGVDFACWCTYKYLNAGPGGIGGAFVHERHEADFDRSRFAGWWGHDKATRFEMDTKFIPLPGAGGYQQSNPNVFATTALLGSLNVFAKTSMEQLRAKSVLLTGYLIALLDQEVGDANFVVITPRDPNERGAQLSLLLKTKVGPIFEGLLRKGVVCDKREPDVIRVAPAPLYNSFYDVWRFVKALKAVLQEENTLQPC</sequence>
<evidence type="ECO:0000256" key="2">
    <source>
        <dbReference type="ARBA" id="ARBA00022801"/>
    </source>
</evidence>
<protein>
    <recommendedName>
        <fullName evidence="4 5">Kynureninase</fullName>
        <ecNumber evidence="4 5">3.7.1.3</ecNumber>
    </recommendedName>
    <alternativeName>
        <fullName evidence="4">Biosynthesis of nicotinic acid protein 5</fullName>
    </alternativeName>
    <alternativeName>
        <fullName evidence="4">L-kynurenine hydrolase</fullName>
    </alternativeName>
</protein>
<dbReference type="EMBL" id="KQ965794">
    <property type="protein sequence ID" value="KXS11948.1"/>
    <property type="molecule type" value="Genomic_DNA"/>
</dbReference>
<comment type="pathway">
    <text evidence="4 5">Amino-acid degradation; L-kynurenine degradation; L-alanine and anthranilate from L-kynurenine: step 1/1.</text>
</comment>
<comment type="cofactor">
    <cofactor evidence="4 5">
        <name>pyridoxal 5'-phosphate</name>
        <dbReference type="ChEBI" id="CHEBI:597326"/>
    </cofactor>
</comment>
<dbReference type="GO" id="GO:0097053">
    <property type="term" value="P:L-kynurenine catabolic process"/>
    <property type="evidence" value="ECO:0007669"/>
    <property type="project" value="UniProtKB-UniRule"/>
</dbReference>
<keyword evidence="7" id="KW-1185">Reference proteome</keyword>
<dbReference type="Proteomes" id="UP000070544">
    <property type="component" value="Unassembled WGS sequence"/>
</dbReference>